<evidence type="ECO:0000259" key="3">
    <source>
        <dbReference type="PROSITE" id="PS51462"/>
    </source>
</evidence>
<organism evidence="4 5">
    <name type="scientific">Klebsiella pneumoniae subsp. pneumoniae</name>
    <dbReference type="NCBI Taxonomy" id="72407"/>
    <lineage>
        <taxon>Bacteria</taxon>
        <taxon>Pseudomonadati</taxon>
        <taxon>Pseudomonadota</taxon>
        <taxon>Gammaproteobacteria</taxon>
        <taxon>Enterobacterales</taxon>
        <taxon>Enterobacteriaceae</taxon>
        <taxon>Klebsiella/Raoultella group</taxon>
        <taxon>Klebsiella</taxon>
        <taxon>Klebsiella pneumoniae complex</taxon>
    </lineage>
</organism>
<evidence type="ECO:0000313" key="4">
    <source>
        <dbReference type="EMBL" id="QPG07861.1"/>
    </source>
</evidence>
<gene>
    <name evidence="4" type="ORF">IUJ34_13290</name>
</gene>
<name>A0A7S9HFK1_KLEPN</name>
<evidence type="ECO:0000256" key="2">
    <source>
        <dbReference type="ARBA" id="ARBA00022801"/>
    </source>
</evidence>
<dbReference type="Pfam" id="PF00293">
    <property type="entry name" value="NUDIX"/>
    <property type="match status" value="1"/>
</dbReference>
<evidence type="ECO:0000313" key="5">
    <source>
        <dbReference type="Proteomes" id="UP000594592"/>
    </source>
</evidence>
<dbReference type="PROSITE" id="PS00893">
    <property type="entry name" value="NUDIX_BOX"/>
    <property type="match status" value="1"/>
</dbReference>
<dbReference type="InterPro" id="IPR020084">
    <property type="entry name" value="NUDIX_hydrolase_CS"/>
</dbReference>
<keyword evidence="2 4" id="KW-0378">Hydrolase</keyword>
<protein>
    <submittedName>
        <fullName evidence="4">NUDIX hydrolase</fullName>
    </submittedName>
</protein>
<dbReference type="AlphaFoldDB" id="A0A7S9HFK1"/>
<dbReference type="Proteomes" id="UP000594592">
    <property type="component" value="Chromosome"/>
</dbReference>
<dbReference type="GO" id="GO:0016787">
    <property type="term" value="F:hydrolase activity"/>
    <property type="evidence" value="ECO:0007669"/>
    <property type="project" value="UniProtKB-KW"/>
</dbReference>
<accession>A0A7S9HFK1</accession>
<dbReference type="InterPro" id="IPR000086">
    <property type="entry name" value="NUDIX_hydrolase_dom"/>
</dbReference>
<comment type="cofactor">
    <cofactor evidence="1">
        <name>Mg(2+)</name>
        <dbReference type="ChEBI" id="CHEBI:18420"/>
    </cofactor>
</comment>
<proteinExistence type="predicted"/>
<evidence type="ECO:0000256" key="1">
    <source>
        <dbReference type="ARBA" id="ARBA00001946"/>
    </source>
</evidence>
<dbReference type="SUPFAM" id="SSF55811">
    <property type="entry name" value="Nudix"/>
    <property type="match status" value="1"/>
</dbReference>
<dbReference type="PROSITE" id="PS51462">
    <property type="entry name" value="NUDIX"/>
    <property type="match status" value="1"/>
</dbReference>
<dbReference type="Gene3D" id="3.90.79.10">
    <property type="entry name" value="Nucleoside Triphosphate Pyrophosphohydrolase"/>
    <property type="match status" value="1"/>
</dbReference>
<dbReference type="InterPro" id="IPR015797">
    <property type="entry name" value="NUDIX_hydrolase-like_dom_sf"/>
</dbReference>
<sequence>MRWCGRSSGGVDEEEDPAVAALRELREETGWQAQRVEEIIRFNPPTAAAISCLSPLATGLRWVGMDADQDEVMETGWFTFDEINQLIARGEMPDGLSLVPLLQLMAQRRSGSLTA</sequence>
<dbReference type="CDD" id="cd03424">
    <property type="entry name" value="NUDIX_ADPRase_Nudt5_UGPPase_Nudt14"/>
    <property type="match status" value="1"/>
</dbReference>
<feature type="domain" description="Nudix hydrolase" evidence="3">
    <location>
        <begin position="1"/>
        <end position="100"/>
    </location>
</feature>
<reference evidence="4 5" key="1">
    <citation type="submission" date="2020-11" db="EMBL/GenBank/DDBJ databases">
        <title>Whole Genome sequence of MDR strain of Klebsiella pneumoniae K219 isolated from sputum.</title>
        <authorList>
            <person name="Aditi B.P."/>
            <person name="Mahalakshmi K."/>
            <person name="Naveen Kumar V."/>
        </authorList>
    </citation>
    <scope>NUCLEOTIDE SEQUENCE [LARGE SCALE GENOMIC DNA]</scope>
    <source>
        <strain evidence="4 5">K219</strain>
    </source>
</reference>
<dbReference type="EMBL" id="CP064820">
    <property type="protein sequence ID" value="QPG07861.1"/>
    <property type="molecule type" value="Genomic_DNA"/>
</dbReference>